<dbReference type="Proteomes" id="UP000757232">
    <property type="component" value="Unassembled WGS sequence"/>
</dbReference>
<dbReference type="EMBL" id="LNZH02000010">
    <property type="protein sequence ID" value="OCB92240.1"/>
    <property type="molecule type" value="Genomic_DNA"/>
</dbReference>
<dbReference type="GO" id="GO:0004674">
    <property type="term" value="F:protein serine/threonine kinase activity"/>
    <property type="evidence" value="ECO:0007669"/>
    <property type="project" value="TreeGrafter"/>
</dbReference>
<dbReference type="InterPro" id="IPR000719">
    <property type="entry name" value="Prot_kinase_dom"/>
</dbReference>
<feature type="domain" description="Protein kinase" evidence="2">
    <location>
        <begin position="348"/>
        <end position="612"/>
    </location>
</feature>
<evidence type="ECO:0000313" key="4">
    <source>
        <dbReference type="Proteomes" id="UP000757232"/>
    </source>
</evidence>
<evidence type="ECO:0000256" key="1">
    <source>
        <dbReference type="PROSITE-ProRule" id="PRU10141"/>
    </source>
</evidence>
<gene>
    <name evidence="3" type="ORF">A7U60_g347</name>
</gene>
<keyword evidence="1" id="KW-0067">ATP-binding</keyword>
<dbReference type="PANTHER" id="PTHR44329">
    <property type="entry name" value="SERINE/THREONINE-PROTEIN KINASE TNNI3K-RELATED"/>
    <property type="match status" value="1"/>
</dbReference>
<dbReference type="Gene3D" id="1.10.510.10">
    <property type="entry name" value="Transferase(Phosphotransferase) domain 1"/>
    <property type="match status" value="1"/>
</dbReference>
<dbReference type="InterPro" id="IPR051681">
    <property type="entry name" value="Ser/Thr_Kinases-Pseudokinases"/>
</dbReference>
<dbReference type="SUPFAM" id="SSF56112">
    <property type="entry name" value="Protein kinase-like (PK-like)"/>
    <property type="match status" value="1"/>
</dbReference>
<dbReference type="AlphaFoldDB" id="A0A9Q5I6C8"/>
<protein>
    <submittedName>
        <fullName evidence="3">Kinase-like protein</fullName>
    </submittedName>
</protein>
<proteinExistence type="predicted"/>
<dbReference type="GO" id="GO:0005524">
    <property type="term" value="F:ATP binding"/>
    <property type="evidence" value="ECO:0007669"/>
    <property type="project" value="UniProtKB-UniRule"/>
</dbReference>
<dbReference type="PROSITE" id="PS50011">
    <property type="entry name" value="PROTEIN_KINASE_DOM"/>
    <property type="match status" value="1"/>
</dbReference>
<organism evidence="3 4">
    <name type="scientific">Sanghuangporus baumii</name>
    <name type="common">Phellinus baumii</name>
    <dbReference type="NCBI Taxonomy" id="108892"/>
    <lineage>
        <taxon>Eukaryota</taxon>
        <taxon>Fungi</taxon>
        <taxon>Dikarya</taxon>
        <taxon>Basidiomycota</taxon>
        <taxon>Agaricomycotina</taxon>
        <taxon>Agaricomycetes</taxon>
        <taxon>Hymenochaetales</taxon>
        <taxon>Hymenochaetaceae</taxon>
        <taxon>Sanghuangporus</taxon>
    </lineage>
</organism>
<dbReference type="OrthoDB" id="346907at2759"/>
<comment type="caution">
    <text evidence="3">The sequence shown here is derived from an EMBL/GenBank/DDBJ whole genome shotgun (WGS) entry which is preliminary data.</text>
</comment>
<sequence length="613" mass="69998">MLKFFRVEENRKALIAAYNELLNERENSIGFTVEDPNTSKNPVETPHQMQRIRTQYIELQSCIGKKRLSVSSFIGKGSDKVVASLIADVKLFKKEYEKRTLSRSAYGMLAPLAFSAREKLPIIMGKPNSEDVFSVTWSIQFQQLSAESPSIGLLEKMGVNREDVIWWWFEEHSEYANEVTDVWDDINRMALRLVYIFDETVKRRFPGEFVTTVQSLRWRITRLGTTLARLVFLRHNRAVDILPLFEVFIPTIFGFSTLVRSDKDIESKKKEAHFLDVYISSLESDCNELLSRLNAIKEMEKYSKDDLKTCHRPALLQRVKEQGLSASSREEIVTSLKSLGLAEIDIDPELGKELGRGSFAQVHLCSAPDGSATYAVKFFKKKSGPDRTKQRIIREAERWHGLSHANINALLGFTTHPNLSLPGLVTKVHGQTLHDYVHTEYASISEMDRLVLLFQIAEALRYLHDEKGLAHGDLRPANVVMESRLTVKVIDFGVAYVEDSLVQTTTNQKTNDAFLAPELKKKSEGLRQVSQKGDIYAFGCCFLDVFYVVDVEDDTVGKLKKSATRSSKVPPFSVIDRDIKPEHWKYLMNTWDGKPDRRPTARELIDIIHKLMN</sequence>
<dbReference type="InterPro" id="IPR017441">
    <property type="entry name" value="Protein_kinase_ATP_BS"/>
</dbReference>
<dbReference type="Pfam" id="PF00069">
    <property type="entry name" value="Pkinase"/>
    <property type="match status" value="1"/>
</dbReference>
<keyword evidence="4" id="KW-1185">Reference proteome</keyword>
<dbReference type="PROSITE" id="PS00107">
    <property type="entry name" value="PROTEIN_KINASE_ATP"/>
    <property type="match status" value="1"/>
</dbReference>
<dbReference type="InterPro" id="IPR011009">
    <property type="entry name" value="Kinase-like_dom_sf"/>
</dbReference>
<evidence type="ECO:0000313" key="3">
    <source>
        <dbReference type="EMBL" id="OCB92240.1"/>
    </source>
</evidence>
<dbReference type="CDD" id="cd00180">
    <property type="entry name" value="PKc"/>
    <property type="match status" value="1"/>
</dbReference>
<name>A0A9Q5I6C8_SANBA</name>
<keyword evidence="1" id="KW-0547">Nucleotide-binding</keyword>
<accession>A0A9Q5I6C8</accession>
<reference evidence="3" key="1">
    <citation type="submission" date="2016-06" db="EMBL/GenBank/DDBJ databases">
        <title>Draft Genome sequence of the fungus Inonotus baumii.</title>
        <authorList>
            <person name="Zhu H."/>
            <person name="Lin W."/>
        </authorList>
    </citation>
    <scope>NUCLEOTIDE SEQUENCE</scope>
    <source>
        <strain evidence="3">821</strain>
    </source>
</reference>
<keyword evidence="3" id="KW-0418">Kinase</keyword>
<feature type="binding site" evidence="1">
    <location>
        <position position="377"/>
    </location>
    <ligand>
        <name>ATP</name>
        <dbReference type="ChEBI" id="CHEBI:30616"/>
    </ligand>
</feature>
<evidence type="ECO:0000259" key="2">
    <source>
        <dbReference type="PROSITE" id="PS50011"/>
    </source>
</evidence>
<keyword evidence="3" id="KW-0808">Transferase</keyword>